<protein>
    <recommendedName>
        <fullName evidence="4">PRC-barrel domain-containing protein</fullName>
    </recommendedName>
</protein>
<comment type="caution">
    <text evidence="2">The sequence shown here is derived from an EMBL/GenBank/DDBJ whole genome shotgun (WGS) entry which is preliminary data.</text>
</comment>
<dbReference type="Proteomes" id="UP001190926">
    <property type="component" value="Unassembled WGS sequence"/>
</dbReference>
<dbReference type="EMBL" id="SDAM02000071">
    <property type="protein sequence ID" value="KAH6832401.1"/>
    <property type="molecule type" value="Genomic_DNA"/>
</dbReference>
<dbReference type="AlphaFoldDB" id="A0AAD4JFD9"/>
<dbReference type="PANTHER" id="PTHR36740:SF1">
    <property type="entry name" value="PRC-BARREL DOMAIN-CONTAINING PROTEIN"/>
    <property type="match status" value="1"/>
</dbReference>
<accession>A0AAD4JFD9</accession>
<feature type="compositionally biased region" description="Basic residues" evidence="1">
    <location>
        <begin position="250"/>
        <end position="262"/>
    </location>
</feature>
<reference evidence="2 3" key="1">
    <citation type="journal article" date="2021" name="Nat. Commun.">
        <title>Incipient diploidization of the medicinal plant Perilla within 10,000 years.</title>
        <authorList>
            <person name="Zhang Y."/>
            <person name="Shen Q."/>
            <person name="Leng L."/>
            <person name="Zhang D."/>
            <person name="Chen S."/>
            <person name="Shi Y."/>
            <person name="Ning Z."/>
            <person name="Chen S."/>
        </authorList>
    </citation>
    <scope>NUCLEOTIDE SEQUENCE [LARGE SCALE GENOMIC DNA]</scope>
    <source>
        <strain evidence="3">cv. PC099</strain>
    </source>
</reference>
<feature type="compositionally biased region" description="Acidic residues" evidence="1">
    <location>
        <begin position="235"/>
        <end position="245"/>
    </location>
</feature>
<evidence type="ECO:0000313" key="2">
    <source>
        <dbReference type="EMBL" id="KAH6832401.1"/>
    </source>
</evidence>
<keyword evidence="3" id="KW-1185">Reference proteome</keyword>
<dbReference type="InterPro" id="IPR011033">
    <property type="entry name" value="PRC_barrel-like_sf"/>
</dbReference>
<evidence type="ECO:0000313" key="3">
    <source>
        <dbReference type="Proteomes" id="UP001190926"/>
    </source>
</evidence>
<dbReference type="SUPFAM" id="SSF50346">
    <property type="entry name" value="PRC-barrel domain"/>
    <property type="match status" value="1"/>
</dbReference>
<dbReference type="PANTHER" id="PTHR36740">
    <property type="entry name" value="PRC DOMAIN-CONTAINING PROTEIN"/>
    <property type="match status" value="1"/>
</dbReference>
<proteinExistence type="predicted"/>
<feature type="region of interest" description="Disordered" evidence="1">
    <location>
        <begin position="228"/>
        <end position="264"/>
    </location>
</feature>
<name>A0AAD4JFD9_PERFH</name>
<evidence type="ECO:0000256" key="1">
    <source>
        <dbReference type="SAM" id="MobiDB-lite"/>
    </source>
</evidence>
<organism evidence="2 3">
    <name type="scientific">Perilla frutescens var. hirtella</name>
    <name type="common">Perilla citriodora</name>
    <name type="synonym">Perilla setoyensis</name>
    <dbReference type="NCBI Taxonomy" id="608512"/>
    <lineage>
        <taxon>Eukaryota</taxon>
        <taxon>Viridiplantae</taxon>
        <taxon>Streptophyta</taxon>
        <taxon>Embryophyta</taxon>
        <taxon>Tracheophyta</taxon>
        <taxon>Spermatophyta</taxon>
        <taxon>Magnoliopsida</taxon>
        <taxon>eudicotyledons</taxon>
        <taxon>Gunneridae</taxon>
        <taxon>Pentapetalae</taxon>
        <taxon>asterids</taxon>
        <taxon>lamiids</taxon>
        <taxon>Lamiales</taxon>
        <taxon>Lamiaceae</taxon>
        <taxon>Nepetoideae</taxon>
        <taxon>Elsholtzieae</taxon>
        <taxon>Perilla</taxon>
    </lineage>
</organism>
<gene>
    <name evidence="2" type="ORF">C2S53_007261</name>
</gene>
<evidence type="ECO:0008006" key="4">
    <source>
        <dbReference type="Google" id="ProtNLM"/>
    </source>
</evidence>
<sequence length="275" mass="31166">MEEPDAKSGIDEVFKFRAAKKDYELVKEDGDIDSEMEELERDNNRRTIDAARSRRQTMRRSNVMAKQVISIRSALSLGFVSQLWVDSSSWVVMVVEVKPNLLSGDSERFLLKEITQVGDVILVEDETVMEDDLKLVGLETLVGYTVITPRRQTIGKVRGYSFNINSGTVESLELDSFGLSIIPSSLVSTYALFVDDVLEVFPDTVVVRDAAVSRLQRLTKGFWDGQSAGNSNKELEEESDGDDNADYSGRPRKSRKSRRNKRKSVDEWELPMDYF</sequence>